<dbReference type="RefSeq" id="WP_425273760.1">
    <property type="nucleotide sequence ID" value="NZ_QEOB01000001.1"/>
</dbReference>
<keyword evidence="2" id="KW-1185">Reference proteome</keyword>
<dbReference type="Proteomes" id="UP000245712">
    <property type="component" value="Unassembled WGS sequence"/>
</dbReference>
<name>A0ABX5L055_9BURK</name>
<proteinExistence type="predicted"/>
<accession>A0ABX5L055</accession>
<reference evidence="1 2" key="1">
    <citation type="submission" date="2018-05" db="EMBL/GenBank/DDBJ databases">
        <title>Genomic Encyclopedia of Type Strains, Phase IV (KMG-V): Genome sequencing to study the core and pangenomes of soil and plant-associated prokaryotes.</title>
        <authorList>
            <person name="Whitman W."/>
        </authorList>
    </citation>
    <scope>NUCLEOTIDE SEQUENCE [LARGE SCALE GENOMIC DNA]</scope>
    <source>
        <strain evidence="1 2">SCZa-39</strain>
    </source>
</reference>
<sequence>MSEAGPGVAAGATVAAVAAIDAHAPMPAPRRTLPAGSFADIDWARPWFAQHEARGRRWQQAALAGYAPYLDELNADARASVQFTGRGQRLGFIAQDDLPEGAAYEAHIAATGCVPTRHNLHDFFNALAWFAFPRIKATLNARQAAAIDVLGVGPTRGGVRDALTLFDENAVLYVSSDPALMAALRGFDWRTLFVARRSAWETPARFASAGEGEGNEGGARCEVRVFGHALLEKLIAPYAACTAHAWVVEVPEAYFTWPRAQRDAHLDETVSATLAADATPGALNGRSFAPLPVLGIPGWWPQNEDSAFYDDATVFRAGRRAR</sequence>
<dbReference type="InterPro" id="IPR021390">
    <property type="entry name" value="DUF3025"/>
</dbReference>
<comment type="caution">
    <text evidence="1">The sequence shown here is derived from an EMBL/GenBank/DDBJ whole genome shotgun (WGS) entry which is preliminary data.</text>
</comment>
<dbReference type="Pfam" id="PF11227">
    <property type="entry name" value="DUF3025"/>
    <property type="match status" value="2"/>
</dbReference>
<evidence type="ECO:0000313" key="2">
    <source>
        <dbReference type="Proteomes" id="UP000245712"/>
    </source>
</evidence>
<evidence type="ECO:0008006" key="3">
    <source>
        <dbReference type="Google" id="ProtNLM"/>
    </source>
</evidence>
<evidence type="ECO:0000313" key="1">
    <source>
        <dbReference type="EMBL" id="PVX97968.1"/>
    </source>
</evidence>
<dbReference type="EMBL" id="QEOB01000001">
    <property type="protein sequence ID" value="PVX97968.1"/>
    <property type="molecule type" value="Genomic_DNA"/>
</dbReference>
<protein>
    <recommendedName>
        <fullName evidence="3">DUF3025 family protein</fullName>
    </recommendedName>
</protein>
<organism evidence="1 2">
    <name type="scientific">Paraburkholderia unamae</name>
    <dbReference type="NCBI Taxonomy" id="219649"/>
    <lineage>
        <taxon>Bacteria</taxon>
        <taxon>Pseudomonadati</taxon>
        <taxon>Pseudomonadota</taxon>
        <taxon>Betaproteobacteria</taxon>
        <taxon>Burkholderiales</taxon>
        <taxon>Burkholderiaceae</taxon>
        <taxon>Paraburkholderia</taxon>
    </lineage>
</organism>
<gene>
    <name evidence="1" type="ORF">C7402_101685</name>
</gene>